<evidence type="ECO:0000256" key="1">
    <source>
        <dbReference type="ARBA" id="ARBA00005224"/>
    </source>
</evidence>
<evidence type="ECO:0000313" key="16">
    <source>
        <dbReference type="EMBL" id="KRN67806.1"/>
    </source>
</evidence>
<dbReference type="PROSITE" id="PS00376">
    <property type="entry name" value="ADOMET_SYNTHASE_1"/>
    <property type="match status" value="1"/>
</dbReference>
<evidence type="ECO:0000256" key="11">
    <source>
        <dbReference type="RuleBase" id="RU000542"/>
    </source>
</evidence>
<organism evidence="16 17">
    <name type="scientific">Pediococcus cellicola</name>
    <dbReference type="NCBI Taxonomy" id="319652"/>
    <lineage>
        <taxon>Bacteria</taxon>
        <taxon>Bacillati</taxon>
        <taxon>Bacillota</taxon>
        <taxon>Bacilli</taxon>
        <taxon>Lactobacillales</taxon>
        <taxon>Lactobacillaceae</taxon>
        <taxon>Pediococcus</taxon>
    </lineage>
</organism>
<comment type="cofactor">
    <cofactor evidence="10">
        <name>Mg(2+)</name>
        <dbReference type="ChEBI" id="CHEBI:18420"/>
    </cofactor>
    <text evidence="10">Binds 2 divalent ions per subunit.</text>
</comment>
<dbReference type="PATRIC" id="fig|319652.3.peg.353"/>
<dbReference type="RefSeq" id="WP_057748588.1">
    <property type="nucleotide sequence ID" value="NZ_BJVH01000001.1"/>
</dbReference>
<evidence type="ECO:0000256" key="7">
    <source>
        <dbReference type="ARBA" id="ARBA00022840"/>
    </source>
</evidence>
<evidence type="ECO:0000256" key="5">
    <source>
        <dbReference type="ARBA" id="ARBA00022723"/>
    </source>
</evidence>
<feature type="region of interest" description="Flexible loop" evidence="10">
    <location>
        <begin position="100"/>
        <end position="110"/>
    </location>
</feature>
<dbReference type="InterPro" id="IPR002133">
    <property type="entry name" value="S-AdoMet_synthetase"/>
</dbReference>
<sequence length="395" mass="42983">MQERHLFTSESVSEGHPDKIADQISDAILDAMLAQDPQARVACETTVTTGLVVVVGEISTTAYVDIQKTVRQTIKEIGYKDGEYGFDGDNCAVMVAIDEQSPDIAQGVDESLEEKEGESDPLDKIGAGDQGLMFGFAIDETPELMPLPIMLSHHLMQKTAAVRKSGELQYLRPDAKAEVTVEYDDNEKPVRVDTVVLSTQHDPNVLLETIRKDVIEHIIKPVIPANLLDDKTKYFINPTGRFVIGGPQGDAGLTGRKIIVDTYGGFARHGGGAFSGKDATKVDRSASYAARYIAKNIVAAGFAHKVEVQLAYAIGVAQPVSVSVDTFGTGTVSEEDLAAAIRKVFDLRPAGIIKMLDLQRPIYKKTAAYGHFGRTDIDLPWEHTDKVDALKELLK</sequence>
<dbReference type="EC" id="2.5.1.6" evidence="10"/>
<evidence type="ECO:0000259" key="15">
    <source>
        <dbReference type="Pfam" id="PF02773"/>
    </source>
</evidence>
<dbReference type="Pfam" id="PF02773">
    <property type="entry name" value="S-AdoMet_synt_C"/>
    <property type="match status" value="1"/>
</dbReference>
<evidence type="ECO:0000256" key="12">
    <source>
        <dbReference type="RuleBase" id="RU004462"/>
    </source>
</evidence>
<dbReference type="InterPro" id="IPR022631">
    <property type="entry name" value="ADOMET_SYNTHASE_CS"/>
</dbReference>
<dbReference type="HAMAP" id="MF_00086">
    <property type="entry name" value="S_AdoMet_synth1"/>
    <property type="match status" value="1"/>
</dbReference>
<dbReference type="Pfam" id="PF02772">
    <property type="entry name" value="S-AdoMet_synt_M"/>
    <property type="match status" value="1"/>
</dbReference>
<dbReference type="EMBL" id="JQBR01000001">
    <property type="protein sequence ID" value="KRN67806.1"/>
    <property type="molecule type" value="Genomic_DNA"/>
</dbReference>
<feature type="domain" description="S-adenosylmethionine synthetase central" evidence="14">
    <location>
        <begin position="124"/>
        <end position="242"/>
    </location>
</feature>
<comment type="caution">
    <text evidence="16">The sequence shown here is derived from an EMBL/GenBank/DDBJ whole genome shotgun (WGS) entry which is preliminary data.</text>
</comment>
<keyword evidence="3 10" id="KW-0554">One-carbon metabolism</keyword>
<comment type="pathway">
    <text evidence="1 10">Amino-acid biosynthesis; S-adenosyl-L-methionine biosynthesis; S-adenosyl-L-methionine from L-methionine: step 1/1.</text>
</comment>
<keyword evidence="9 10" id="KW-0630">Potassium</keyword>
<dbReference type="GO" id="GO:0005524">
    <property type="term" value="F:ATP binding"/>
    <property type="evidence" value="ECO:0007669"/>
    <property type="project" value="UniProtKB-UniRule"/>
</dbReference>
<feature type="binding site" evidence="10">
    <location>
        <position position="18"/>
    </location>
    <ligand>
        <name>Mg(2+)</name>
        <dbReference type="ChEBI" id="CHEBI:18420"/>
    </ligand>
</feature>
<comment type="catalytic activity">
    <reaction evidence="10">
        <text>L-methionine + ATP + H2O = S-adenosyl-L-methionine + phosphate + diphosphate</text>
        <dbReference type="Rhea" id="RHEA:21080"/>
        <dbReference type="ChEBI" id="CHEBI:15377"/>
        <dbReference type="ChEBI" id="CHEBI:30616"/>
        <dbReference type="ChEBI" id="CHEBI:33019"/>
        <dbReference type="ChEBI" id="CHEBI:43474"/>
        <dbReference type="ChEBI" id="CHEBI:57844"/>
        <dbReference type="ChEBI" id="CHEBI:59789"/>
        <dbReference type="EC" id="2.5.1.6"/>
    </reaction>
</comment>
<evidence type="ECO:0000259" key="13">
    <source>
        <dbReference type="Pfam" id="PF00438"/>
    </source>
</evidence>
<dbReference type="InterPro" id="IPR022629">
    <property type="entry name" value="S-AdoMet_synt_central"/>
</dbReference>
<evidence type="ECO:0000256" key="3">
    <source>
        <dbReference type="ARBA" id="ARBA00022563"/>
    </source>
</evidence>
<keyword evidence="5 10" id="KW-0479">Metal-binding</keyword>
<dbReference type="PROSITE" id="PS00377">
    <property type="entry name" value="ADOMET_SYNTHASE_2"/>
    <property type="match status" value="1"/>
</dbReference>
<feature type="binding site" description="in other chain" evidence="10">
    <location>
        <position position="16"/>
    </location>
    <ligand>
        <name>ATP</name>
        <dbReference type="ChEBI" id="CHEBI:30616"/>
        <note>ligand shared between two neighboring subunits</note>
    </ligand>
</feature>
<feature type="binding site" evidence="10">
    <location>
        <position position="277"/>
    </location>
    <ligand>
        <name>ATP</name>
        <dbReference type="ChEBI" id="CHEBI:30616"/>
        <note>ligand shared between two neighboring subunits</note>
    </ligand>
</feature>
<feature type="domain" description="S-adenosylmethionine synthetase N-terminal" evidence="13">
    <location>
        <begin position="5"/>
        <end position="102"/>
    </location>
</feature>
<dbReference type="InterPro" id="IPR022636">
    <property type="entry name" value="S-AdoMet_synthetase_sfam"/>
</dbReference>
<dbReference type="FunFam" id="3.30.300.10:FF:000004">
    <property type="entry name" value="S-adenosylmethionine synthase"/>
    <property type="match status" value="1"/>
</dbReference>
<feature type="binding site" evidence="10">
    <location>
        <position position="250"/>
    </location>
    <ligand>
        <name>ATP</name>
        <dbReference type="ChEBI" id="CHEBI:30616"/>
        <note>ligand shared between two neighboring subunits</note>
    </ligand>
</feature>
<dbReference type="Proteomes" id="UP000051568">
    <property type="component" value="Unassembled WGS sequence"/>
</dbReference>
<comment type="cofactor">
    <cofactor evidence="10">
        <name>K(+)</name>
        <dbReference type="ChEBI" id="CHEBI:29103"/>
    </cofactor>
    <text evidence="10">Binds 1 potassium ion per subunit.</text>
</comment>
<feature type="binding site" description="in other chain" evidence="10">
    <location>
        <position position="100"/>
    </location>
    <ligand>
        <name>L-methionine</name>
        <dbReference type="ChEBI" id="CHEBI:57844"/>
        <note>ligand shared between two neighboring subunits</note>
    </ligand>
</feature>
<feature type="binding site" evidence="10">
    <location>
        <position position="273"/>
    </location>
    <ligand>
        <name>ATP</name>
        <dbReference type="ChEBI" id="CHEBI:30616"/>
        <note>ligand shared between two neighboring subunits</note>
    </ligand>
</feature>
<dbReference type="PANTHER" id="PTHR11964">
    <property type="entry name" value="S-ADENOSYLMETHIONINE SYNTHETASE"/>
    <property type="match status" value="1"/>
</dbReference>
<evidence type="ECO:0000313" key="17">
    <source>
        <dbReference type="Proteomes" id="UP000051568"/>
    </source>
</evidence>
<feature type="domain" description="S-adenosylmethionine synthetase C-terminal" evidence="15">
    <location>
        <begin position="244"/>
        <end position="382"/>
    </location>
</feature>
<comment type="subunit">
    <text evidence="10">Homotetramer; dimer of dimers.</text>
</comment>
<accession>A0A0R2ISP6</accession>
<evidence type="ECO:0000259" key="14">
    <source>
        <dbReference type="Pfam" id="PF02772"/>
    </source>
</evidence>
<dbReference type="GO" id="GO:0006730">
    <property type="term" value="P:one-carbon metabolic process"/>
    <property type="evidence" value="ECO:0007669"/>
    <property type="project" value="UniProtKB-KW"/>
</dbReference>
<reference evidence="16 17" key="1">
    <citation type="journal article" date="2015" name="Genome Announc.">
        <title>Expanding the biotechnology potential of lactobacilli through comparative genomics of 213 strains and associated genera.</title>
        <authorList>
            <person name="Sun Z."/>
            <person name="Harris H.M."/>
            <person name="McCann A."/>
            <person name="Guo C."/>
            <person name="Argimon S."/>
            <person name="Zhang W."/>
            <person name="Yang X."/>
            <person name="Jeffery I.B."/>
            <person name="Cooney J.C."/>
            <person name="Kagawa T.F."/>
            <person name="Liu W."/>
            <person name="Song Y."/>
            <person name="Salvetti E."/>
            <person name="Wrobel A."/>
            <person name="Rasinkangas P."/>
            <person name="Parkhill J."/>
            <person name="Rea M.C."/>
            <person name="O'Sullivan O."/>
            <person name="Ritari J."/>
            <person name="Douillard F.P."/>
            <person name="Paul Ross R."/>
            <person name="Yang R."/>
            <person name="Briner A.E."/>
            <person name="Felis G.E."/>
            <person name="de Vos W.M."/>
            <person name="Barrangou R."/>
            <person name="Klaenhammer T.R."/>
            <person name="Caufield P.W."/>
            <person name="Cui Y."/>
            <person name="Zhang H."/>
            <person name="O'Toole P.W."/>
        </authorList>
    </citation>
    <scope>NUCLEOTIDE SEQUENCE [LARGE SCALE GENOMIC DNA]</scope>
    <source>
        <strain evidence="16 17">DSM 17757</strain>
    </source>
</reference>
<feature type="binding site" evidence="10">
    <location>
        <position position="250"/>
    </location>
    <ligand>
        <name>L-methionine</name>
        <dbReference type="ChEBI" id="CHEBI:57844"/>
        <note>ligand shared between two neighboring subunits</note>
    </ligand>
</feature>
<protein>
    <recommendedName>
        <fullName evidence="10">S-adenosylmethionine synthase</fullName>
        <shortName evidence="10">AdoMet synthase</shortName>
        <ecNumber evidence="10">2.5.1.6</ecNumber>
    </recommendedName>
    <alternativeName>
        <fullName evidence="10">MAT</fullName>
    </alternativeName>
    <alternativeName>
        <fullName evidence="10">Methionine adenosyltransferase</fullName>
    </alternativeName>
</protein>
<keyword evidence="4 10" id="KW-0808">Transferase</keyword>
<evidence type="ECO:0000256" key="6">
    <source>
        <dbReference type="ARBA" id="ARBA00022741"/>
    </source>
</evidence>
<feature type="binding site" description="in other chain" evidence="10">
    <location>
        <begin position="256"/>
        <end position="257"/>
    </location>
    <ligand>
        <name>ATP</name>
        <dbReference type="ChEBI" id="CHEBI:30616"/>
        <note>ligand shared between two neighboring subunits</note>
    </ligand>
</feature>
<dbReference type="UniPathway" id="UPA00315">
    <property type="reaction ID" value="UER00080"/>
</dbReference>
<feature type="binding site" description="in other chain" evidence="10">
    <location>
        <position position="281"/>
    </location>
    <ligand>
        <name>L-methionine</name>
        <dbReference type="ChEBI" id="CHEBI:57844"/>
        <note>ligand shared between two neighboring subunits</note>
    </ligand>
</feature>
<comment type="function">
    <text evidence="10">Catalyzes the formation of S-adenosylmethionine (AdoMet) from methionine and ATP. The overall synthetic reaction is composed of two sequential steps, AdoMet formation and the subsequent tripolyphosphate hydrolysis which occurs prior to release of AdoMet from the enzyme.</text>
</comment>
<dbReference type="InterPro" id="IPR022628">
    <property type="entry name" value="S-AdoMet_synt_N"/>
</dbReference>
<keyword evidence="8 10" id="KW-0460">Magnesium</keyword>
<evidence type="ECO:0000256" key="4">
    <source>
        <dbReference type="ARBA" id="ARBA00022679"/>
    </source>
</evidence>
<keyword evidence="10" id="KW-0963">Cytoplasm</keyword>
<evidence type="ECO:0000256" key="9">
    <source>
        <dbReference type="ARBA" id="ARBA00022958"/>
    </source>
</evidence>
<keyword evidence="7 10" id="KW-0067">ATP-binding</keyword>
<dbReference type="GO" id="GO:0000287">
    <property type="term" value="F:magnesium ion binding"/>
    <property type="evidence" value="ECO:0007669"/>
    <property type="project" value="UniProtKB-UniRule"/>
</dbReference>
<dbReference type="CDD" id="cd18079">
    <property type="entry name" value="S-AdoMet_synt"/>
    <property type="match status" value="1"/>
</dbReference>
<gene>
    <name evidence="10" type="primary">metK</name>
    <name evidence="16" type="ORF">IV80_GL000350</name>
</gene>
<dbReference type="PIRSF" id="PIRSF000497">
    <property type="entry name" value="MAT"/>
    <property type="match status" value="1"/>
</dbReference>
<evidence type="ECO:0000256" key="8">
    <source>
        <dbReference type="ARBA" id="ARBA00022842"/>
    </source>
</evidence>
<keyword evidence="6 10" id="KW-0547">Nucleotide-binding</keyword>
<evidence type="ECO:0000256" key="2">
    <source>
        <dbReference type="ARBA" id="ARBA00009685"/>
    </source>
</evidence>
<feature type="binding site" description="in other chain" evidence="10">
    <location>
        <begin position="174"/>
        <end position="176"/>
    </location>
    <ligand>
        <name>ATP</name>
        <dbReference type="ChEBI" id="CHEBI:30616"/>
        <note>ligand shared between two neighboring subunits</note>
    </ligand>
</feature>
<dbReference type="OrthoDB" id="9801686at2"/>
<dbReference type="Gene3D" id="3.30.300.10">
    <property type="match status" value="3"/>
</dbReference>
<dbReference type="STRING" id="319652.IV80_GL000350"/>
<dbReference type="AlphaFoldDB" id="A0A0R2ISP6"/>
<comment type="similarity">
    <text evidence="2 10 12">Belongs to the AdoMet synthase family.</text>
</comment>
<dbReference type="InterPro" id="IPR022630">
    <property type="entry name" value="S-AdoMet_synt_C"/>
</dbReference>
<keyword evidence="17" id="KW-1185">Reference proteome</keyword>
<dbReference type="GO" id="GO:0005737">
    <property type="term" value="C:cytoplasm"/>
    <property type="evidence" value="ECO:0007669"/>
    <property type="project" value="UniProtKB-SubCell"/>
</dbReference>
<dbReference type="GO" id="GO:0006556">
    <property type="term" value="P:S-adenosylmethionine biosynthetic process"/>
    <property type="evidence" value="ECO:0007669"/>
    <property type="project" value="UniProtKB-UniRule"/>
</dbReference>
<feature type="binding site" evidence="10">
    <location>
        <position position="44"/>
    </location>
    <ligand>
        <name>K(+)</name>
        <dbReference type="ChEBI" id="CHEBI:29103"/>
    </ligand>
</feature>
<feature type="binding site" description="in other chain" evidence="10">
    <location>
        <position position="57"/>
    </location>
    <ligand>
        <name>L-methionine</name>
        <dbReference type="ChEBI" id="CHEBI:57844"/>
        <note>ligand shared between two neighboring subunits</note>
    </ligand>
</feature>
<comment type="subcellular location">
    <subcellularLocation>
        <location evidence="10 11">Cytoplasm</location>
    </subcellularLocation>
</comment>
<dbReference type="FunFam" id="3.30.300.10:FF:000003">
    <property type="entry name" value="S-adenosylmethionine synthase"/>
    <property type="match status" value="1"/>
</dbReference>
<proteinExistence type="inferred from homology"/>
<dbReference type="GO" id="GO:0004478">
    <property type="term" value="F:methionine adenosyltransferase activity"/>
    <property type="evidence" value="ECO:0007669"/>
    <property type="project" value="UniProtKB-UniRule"/>
</dbReference>
<evidence type="ECO:0000256" key="10">
    <source>
        <dbReference type="HAMAP-Rule" id="MF_00086"/>
    </source>
</evidence>
<dbReference type="NCBIfam" id="TIGR01034">
    <property type="entry name" value="metK"/>
    <property type="match status" value="1"/>
</dbReference>
<dbReference type="Pfam" id="PF00438">
    <property type="entry name" value="S-AdoMet_synt_N"/>
    <property type="match status" value="1"/>
</dbReference>
<dbReference type="SUPFAM" id="SSF55973">
    <property type="entry name" value="S-adenosylmethionine synthetase"/>
    <property type="match status" value="3"/>
</dbReference>
<feature type="binding site" description="in other chain" evidence="10">
    <location>
        <begin position="241"/>
        <end position="242"/>
    </location>
    <ligand>
        <name>ATP</name>
        <dbReference type="ChEBI" id="CHEBI:30616"/>
        <note>ligand shared between two neighboring subunits</note>
    </ligand>
</feature>
<name>A0A0R2ISP6_9LACO</name>